<evidence type="ECO:0000256" key="5">
    <source>
        <dbReference type="ARBA" id="ARBA00026097"/>
    </source>
</evidence>
<dbReference type="PANTHER" id="PTHR31899:SF9">
    <property type="entry name" value="BETA-CAROTENE 3-HYDROXYLASE 1, CHLOROPLASTIC"/>
    <property type="match status" value="1"/>
</dbReference>
<reference evidence="9" key="1">
    <citation type="journal article" date="2016" name="Nature">
        <title>The genome of the seagrass Zostera marina reveals angiosperm adaptation to the sea.</title>
        <authorList>
            <person name="Olsen J.L."/>
            <person name="Rouze P."/>
            <person name="Verhelst B."/>
            <person name="Lin Y.-C."/>
            <person name="Bayer T."/>
            <person name="Collen J."/>
            <person name="Dattolo E."/>
            <person name="De Paoli E."/>
            <person name="Dittami S."/>
            <person name="Maumus F."/>
            <person name="Michel G."/>
            <person name="Kersting A."/>
            <person name="Lauritano C."/>
            <person name="Lohaus R."/>
            <person name="Toepel M."/>
            <person name="Tonon T."/>
            <person name="Vanneste K."/>
            <person name="Amirebrahimi M."/>
            <person name="Brakel J."/>
            <person name="Bostroem C."/>
            <person name="Chovatia M."/>
            <person name="Grimwood J."/>
            <person name="Jenkins J.W."/>
            <person name="Jueterbock A."/>
            <person name="Mraz A."/>
            <person name="Stam W.T."/>
            <person name="Tice H."/>
            <person name="Bornberg-Bauer E."/>
            <person name="Green P.J."/>
            <person name="Pearson G.A."/>
            <person name="Procaccini G."/>
            <person name="Duarte C.M."/>
            <person name="Schmutz J."/>
            <person name="Reusch T.B.H."/>
            <person name="Van de Peer Y."/>
        </authorList>
    </citation>
    <scope>NUCLEOTIDE SEQUENCE [LARGE SCALE GENOMIC DNA]</scope>
    <source>
        <strain evidence="9">cv. Finnish</strain>
    </source>
</reference>
<dbReference type="AlphaFoldDB" id="A0A0K9NQZ8"/>
<name>A0A0K9NQZ8_ZOSMR</name>
<dbReference type="Proteomes" id="UP000036987">
    <property type="component" value="Unassembled WGS sequence"/>
</dbReference>
<keyword evidence="3" id="KW-0125">Carotenoid biosynthesis</keyword>
<evidence type="ECO:0000256" key="2">
    <source>
        <dbReference type="ARBA" id="ARBA00009324"/>
    </source>
</evidence>
<feature type="domain" description="Fatty acid hydroxylase" evidence="7">
    <location>
        <begin position="123"/>
        <end position="251"/>
    </location>
</feature>
<dbReference type="EMBL" id="LFYR01001945">
    <property type="protein sequence ID" value="KMZ58405.1"/>
    <property type="molecule type" value="Genomic_DNA"/>
</dbReference>
<keyword evidence="9" id="KW-1185">Reference proteome</keyword>
<evidence type="ECO:0000259" key="7">
    <source>
        <dbReference type="Pfam" id="PF04116"/>
    </source>
</evidence>
<comment type="similarity">
    <text evidence="2">Belongs to the sterol desaturase family.</text>
</comment>
<keyword evidence="6" id="KW-0472">Membrane</keyword>
<evidence type="ECO:0000256" key="6">
    <source>
        <dbReference type="SAM" id="Phobius"/>
    </source>
</evidence>
<dbReference type="Pfam" id="PF04116">
    <property type="entry name" value="FA_hydroxylase"/>
    <property type="match status" value="1"/>
</dbReference>
<dbReference type="OrthoDB" id="9990796at2759"/>
<sequence length="267" mass="29856">MGTVIRFSSMVTSIQNPQTLFLLTSVRVRVTRGFRPSRRYNRRRILKCMVFLEDEQNSPITNHGSGSVKNGGSSYLLAEVLLSVGLISLDIMIIYLRFWWKMDNGGEISIWEIAGSFFASVGAAVGMELWSRWVHKTLWHAPMWQIHKSHHRPREGAFELNDVFAVMNSFPAIVLISIGYFNSGLLPALCFGSGVGITLVGIAYVLVHDGMVHRRFPVGPIAGIPYLRLVASAHRIHHSEKFNGVPFGFFLGPKELEQVMGQGNGKE</sequence>
<evidence type="ECO:0000313" key="9">
    <source>
        <dbReference type="Proteomes" id="UP000036987"/>
    </source>
</evidence>
<feature type="transmembrane region" description="Helical" evidence="6">
    <location>
        <begin position="108"/>
        <end position="130"/>
    </location>
</feature>
<keyword evidence="4" id="KW-0560">Oxidoreductase</keyword>
<dbReference type="EC" id="1.14.15.24" evidence="5"/>
<dbReference type="InterPro" id="IPR006694">
    <property type="entry name" value="Fatty_acid_hydroxylase"/>
</dbReference>
<dbReference type="GO" id="GO:0031969">
    <property type="term" value="C:chloroplast membrane"/>
    <property type="evidence" value="ECO:0007669"/>
    <property type="project" value="UniProtKB-SubCell"/>
</dbReference>
<feature type="transmembrane region" description="Helical" evidence="6">
    <location>
        <begin position="160"/>
        <end position="180"/>
    </location>
</feature>
<comment type="caution">
    <text evidence="8">The sequence shown here is derived from an EMBL/GenBank/DDBJ whole genome shotgun (WGS) entry which is preliminary data.</text>
</comment>
<feature type="transmembrane region" description="Helical" evidence="6">
    <location>
        <begin position="186"/>
        <end position="207"/>
    </location>
</feature>
<dbReference type="GO" id="GO:0005506">
    <property type="term" value="F:iron ion binding"/>
    <property type="evidence" value="ECO:0007669"/>
    <property type="project" value="InterPro"/>
</dbReference>
<dbReference type="InterPro" id="IPR045019">
    <property type="entry name" value="BETA-OHASE-like"/>
</dbReference>
<comment type="subcellular location">
    <subcellularLocation>
        <location evidence="1">Plastid</location>
        <location evidence="1">Chloroplast membrane</location>
        <topology evidence="1">Multi-pass membrane protein</topology>
    </subcellularLocation>
</comment>
<evidence type="ECO:0000256" key="1">
    <source>
        <dbReference type="ARBA" id="ARBA00004508"/>
    </source>
</evidence>
<keyword evidence="6" id="KW-1133">Transmembrane helix</keyword>
<organism evidence="8 9">
    <name type="scientific">Zostera marina</name>
    <name type="common">Eelgrass</name>
    <dbReference type="NCBI Taxonomy" id="29655"/>
    <lineage>
        <taxon>Eukaryota</taxon>
        <taxon>Viridiplantae</taxon>
        <taxon>Streptophyta</taxon>
        <taxon>Embryophyta</taxon>
        <taxon>Tracheophyta</taxon>
        <taxon>Spermatophyta</taxon>
        <taxon>Magnoliopsida</taxon>
        <taxon>Liliopsida</taxon>
        <taxon>Zosteraceae</taxon>
        <taxon>Zostera</taxon>
    </lineage>
</organism>
<proteinExistence type="inferred from homology"/>
<gene>
    <name evidence="8" type="ORF">ZOSMA_77G00660</name>
</gene>
<dbReference type="GO" id="GO:0016117">
    <property type="term" value="P:carotenoid biosynthetic process"/>
    <property type="evidence" value="ECO:0007669"/>
    <property type="project" value="UniProtKB-KW"/>
</dbReference>
<dbReference type="GO" id="GO:0010291">
    <property type="term" value="F:beta-carotene 3-hydroxylase activity"/>
    <property type="evidence" value="ECO:0007669"/>
    <property type="project" value="UniProtKB-EC"/>
</dbReference>
<evidence type="ECO:0000256" key="3">
    <source>
        <dbReference type="ARBA" id="ARBA00022746"/>
    </source>
</evidence>
<feature type="transmembrane region" description="Helical" evidence="6">
    <location>
        <begin position="75"/>
        <end position="96"/>
    </location>
</feature>
<keyword evidence="6" id="KW-0812">Transmembrane</keyword>
<protein>
    <recommendedName>
        <fullName evidence="5">beta-carotene 3-hydroxylase</fullName>
        <ecNumber evidence="5">1.14.15.24</ecNumber>
    </recommendedName>
</protein>
<dbReference type="STRING" id="29655.A0A0K9NQZ8"/>
<accession>A0A0K9NQZ8</accession>
<dbReference type="PANTHER" id="PTHR31899">
    <property type="entry name" value="BETA-CAROTENE 3-HYDROXYLASE 1, CHLOROPLASTIC"/>
    <property type="match status" value="1"/>
</dbReference>
<evidence type="ECO:0000256" key="4">
    <source>
        <dbReference type="ARBA" id="ARBA00023002"/>
    </source>
</evidence>
<evidence type="ECO:0000313" key="8">
    <source>
        <dbReference type="EMBL" id="KMZ58405.1"/>
    </source>
</evidence>